<dbReference type="EMBL" id="JABSTQ010011194">
    <property type="protein sequence ID" value="KAG0414187.1"/>
    <property type="molecule type" value="Genomic_DNA"/>
</dbReference>
<name>A0AC60P445_IXOPE</name>
<dbReference type="Proteomes" id="UP000805193">
    <property type="component" value="Unassembled WGS sequence"/>
</dbReference>
<protein>
    <submittedName>
        <fullName evidence="1">Uncharacterized protein</fullName>
    </submittedName>
</protein>
<keyword evidence="2" id="KW-1185">Reference proteome</keyword>
<accession>A0AC60P445</accession>
<organism evidence="1 2">
    <name type="scientific">Ixodes persulcatus</name>
    <name type="common">Taiga tick</name>
    <dbReference type="NCBI Taxonomy" id="34615"/>
    <lineage>
        <taxon>Eukaryota</taxon>
        <taxon>Metazoa</taxon>
        <taxon>Ecdysozoa</taxon>
        <taxon>Arthropoda</taxon>
        <taxon>Chelicerata</taxon>
        <taxon>Arachnida</taxon>
        <taxon>Acari</taxon>
        <taxon>Parasitiformes</taxon>
        <taxon>Ixodida</taxon>
        <taxon>Ixodoidea</taxon>
        <taxon>Ixodidae</taxon>
        <taxon>Ixodinae</taxon>
        <taxon>Ixodes</taxon>
    </lineage>
</organism>
<evidence type="ECO:0000313" key="1">
    <source>
        <dbReference type="EMBL" id="KAG0414187.1"/>
    </source>
</evidence>
<gene>
    <name evidence="1" type="ORF">HPB47_008663</name>
</gene>
<sequence length="273" mass="31372">MFDKTVPAESFAFNYSFRQEGSRAVSVMCMGRGLFPRPDIKLYVIQSGHRKPVVVRTFTSMSSQSLFDVVLHAEMDENTLPSVADILECVLEIPYSNYVLTRRMSLSPEKVDSLERSVQYMSKRFDEFEKEMKLQKTEIKDLSKRVRQMEEKEELNRVVQEQLQQEVNDLEFRSRRLNLEIHGIPAEQGENLLTSLHWLADKLEVPHLTESDDVKDTKGNELEDFCLKRELVMGIFEKGWEKPSPIQEASIPIALLGRDILARSKNGTGKTGA</sequence>
<reference evidence="1 2" key="1">
    <citation type="journal article" date="2020" name="Cell">
        <title>Large-Scale Comparative Analyses of Tick Genomes Elucidate Their Genetic Diversity and Vector Capacities.</title>
        <authorList>
            <consortium name="Tick Genome and Microbiome Consortium (TIGMIC)"/>
            <person name="Jia N."/>
            <person name="Wang J."/>
            <person name="Shi W."/>
            <person name="Du L."/>
            <person name="Sun Y."/>
            <person name="Zhan W."/>
            <person name="Jiang J.F."/>
            <person name="Wang Q."/>
            <person name="Zhang B."/>
            <person name="Ji P."/>
            <person name="Bell-Sakyi L."/>
            <person name="Cui X.M."/>
            <person name="Yuan T.T."/>
            <person name="Jiang B.G."/>
            <person name="Yang W.F."/>
            <person name="Lam T.T."/>
            <person name="Chang Q.C."/>
            <person name="Ding S.J."/>
            <person name="Wang X.J."/>
            <person name="Zhu J.G."/>
            <person name="Ruan X.D."/>
            <person name="Zhao L."/>
            <person name="Wei J.T."/>
            <person name="Ye R.Z."/>
            <person name="Que T.C."/>
            <person name="Du C.H."/>
            <person name="Zhou Y.H."/>
            <person name="Cheng J.X."/>
            <person name="Dai P.F."/>
            <person name="Guo W.B."/>
            <person name="Han X.H."/>
            <person name="Huang E.J."/>
            <person name="Li L.F."/>
            <person name="Wei W."/>
            <person name="Gao Y.C."/>
            <person name="Liu J.Z."/>
            <person name="Shao H.Z."/>
            <person name="Wang X."/>
            <person name="Wang C.C."/>
            <person name="Yang T.C."/>
            <person name="Huo Q.B."/>
            <person name="Li W."/>
            <person name="Chen H.Y."/>
            <person name="Chen S.E."/>
            <person name="Zhou L.G."/>
            <person name="Ni X.B."/>
            <person name="Tian J.H."/>
            <person name="Sheng Y."/>
            <person name="Liu T."/>
            <person name="Pan Y.S."/>
            <person name="Xia L.Y."/>
            <person name="Li J."/>
            <person name="Zhao F."/>
            <person name="Cao W.C."/>
        </authorList>
    </citation>
    <scope>NUCLEOTIDE SEQUENCE [LARGE SCALE GENOMIC DNA]</scope>
    <source>
        <strain evidence="1">Iper-2018</strain>
    </source>
</reference>
<comment type="caution">
    <text evidence="1">The sequence shown here is derived from an EMBL/GenBank/DDBJ whole genome shotgun (WGS) entry which is preliminary data.</text>
</comment>
<proteinExistence type="predicted"/>
<evidence type="ECO:0000313" key="2">
    <source>
        <dbReference type="Proteomes" id="UP000805193"/>
    </source>
</evidence>